<organism evidence="1 2">
    <name type="scientific">Cymbomonas tetramitiformis</name>
    <dbReference type="NCBI Taxonomy" id="36881"/>
    <lineage>
        <taxon>Eukaryota</taxon>
        <taxon>Viridiplantae</taxon>
        <taxon>Chlorophyta</taxon>
        <taxon>Pyramimonadophyceae</taxon>
        <taxon>Pyramimonadales</taxon>
        <taxon>Pyramimonadaceae</taxon>
        <taxon>Cymbomonas</taxon>
    </lineage>
</organism>
<protein>
    <recommendedName>
        <fullName evidence="3">Alpha/beta hydrolase</fullName>
    </recommendedName>
</protein>
<evidence type="ECO:0000313" key="1">
    <source>
        <dbReference type="EMBL" id="KAK3242443.1"/>
    </source>
</evidence>
<name>A0AAE0BTB9_9CHLO</name>
<dbReference type="InterPro" id="IPR029058">
    <property type="entry name" value="AB_hydrolase_fold"/>
</dbReference>
<proteinExistence type="predicted"/>
<dbReference type="Proteomes" id="UP001190700">
    <property type="component" value="Unassembled WGS sequence"/>
</dbReference>
<evidence type="ECO:0000313" key="2">
    <source>
        <dbReference type="Proteomes" id="UP001190700"/>
    </source>
</evidence>
<accession>A0AAE0BTB9</accession>
<reference evidence="1 2" key="1">
    <citation type="journal article" date="2015" name="Genome Biol. Evol.">
        <title>Comparative Genomics of a Bacterivorous Green Alga Reveals Evolutionary Causalities and Consequences of Phago-Mixotrophic Mode of Nutrition.</title>
        <authorList>
            <person name="Burns J.A."/>
            <person name="Paasch A."/>
            <person name="Narechania A."/>
            <person name="Kim E."/>
        </authorList>
    </citation>
    <scope>NUCLEOTIDE SEQUENCE [LARGE SCALE GENOMIC DNA]</scope>
    <source>
        <strain evidence="1 2">PLY_AMNH</strain>
    </source>
</reference>
<comment type="caution">
    <text evidence="1">The sequence shown here is derived from an EMBL/GenBank/DDBJ whole genome shotgun (WGS) entry which is preliminary data.</text>
</comment>
<evidence type="ECO:0008006" key="3">
    <source>
        <dbReference type="Google" id="ProtNLM"/>
    </source>
</evidence>
<sequence length="278" mass="29982">MPDGVGIPFQVLGPEDGPACILTPGGKGGISQMLDLGGFLAESGFKCLLHDRRNTEAADIGFGDGSKAEHDLQVEDTLHLLKHLDMSPAIFVGNSSGSRLSLLCALEEPSAVTALALMNMTGGKQAAKMLAHEYHLRYVKLLNRGGVEALANDNHYIDMVEQNPDNREKLRNLDPEVVRKVLESSGEFLKRSATFPVVGIDEEQLRSILCPALVIYSMGEPDDGMHTAAVARGLADILPGAAEDDSILIPRSNLELCRALVKFLRESHTCAKMGESDH</sequence>
<dbReference type="EMBL" id="LGRX02033169">
    <property type="protein sequence ID" value="KAK3242443.1"/>
    <property type="molecule type" value="Genomic_DNA"/>
</dbReference>
<gene>
    <name evidence="1" type="ORF">CYMTET_47869</name>
</gene>
<keyword evidence="2" id="KW-1185">Reference proteome</keyword>
<dbReference type="Gene3D" id="3.40.50.1820">
    <property type="entry name" value="alpha/beta hydrolase"/>
    <property type="match status" value="1"/>
</dbReference>
<dbReference type="SUPFAM" id="SSF53474">
    <property type="entry name" value="alpha/beta-Hydrolases"/>
    <property type="match status" value="1"/>
</dbReference>
<dbReference type="AlphaFoldDB" id="A0AAE0BTB9"/>